<dbReference type="PANTHER" id="PTHR38792">
    <property type="entry name" value="BNR/ASP-BOX REPEAT DOMAIN PROTEIN (AFU_ORTHOLOGUE AFUA_7G06430)-RELATED"/>
    <property type="match status" value="1"/>
</dbReference>
<proteinExistence type="predicted"/>
<sequence length="404" mass="44236">MSAALMLAADPTSSFPLQVLPRASDALDLQKDGDPAVLCYRGNSISGATYRSPTDNKTGVMAIYTVQLIENNHTAIAASVTMDQGRNWYSFSDIYTASATWERVGQGSIIQLWSGTLLAAFEHREIQYYHTTVDTEYTSAYRIALYESANNGKNWTSLSSFEDPGEYGDDPFKSRNKPVHSPHLRATRNGTLQVYYAGINNASGNYTGINMRQSFDGGVHWSDSQEVTGASNDGPDGNPKVVEWNDAVYCAFESQTIRPEQTRARTSTSLIRSSDDGRSWHGRQLFIDWPRNQDVIWPQLVNVEGTLLAVASTNVERSDQTVPWLQSTGGDVSVHISVDRGQNWQRHASTVDPTNIGALIGNASSASFVSLGGGQGVLLLWTDTHASERGAKPGPARSQRYVLT</sequence>
<dbReference type="SUPFAM" id="SSF50939">
    <property type="entry name" value="Sialidases"/>
    <property type="match status" value="1"/>
</dbReference>
<dbReference type="Gene3D" id="2.120.10.10">
    <property type="match status" value="1"/>
</dbReference>
<keyword evidence="2" id="KW-1185">Reference proteome</keyword>
<dbReference type="PANTHER" id="PTHR38792:SF3">
    <property type="entry name" value="BNR_ASP-BOX REPEAT DOMAIN PROTEIN (AFU_ORTHOLOGUE AFUA_7G06430)-RELATED"/>
    <property type="match status" value="1"/>
</dbReference>
<gene>
    <name evidence="1" type="ORF">B0T16DRAFT_460680</name>
</gene>
<protein>
    <submittedName>
        <fullName evidence="1">Sialidase</fullName>
    </submittedName>
</protein>
<dbReference type="InterPro" id="IPR036278">
    <property type="entry name" value="Sialidase_sf"/>
</dbReference>
<reference evidence="1" key="1">
    <citation type="submission" date="2023-06" db="EMBL/GenBank/DDBJ databases">
        <title>Genome-scale phylogeny and comparative genomics of the fungal order Sordariales.</title>
        <authorList>
            <consortium name="Lawrence Berkeley National Laboratory"/>
            <person name="Hensen N."/>
            <person name="Bonometti L."/>
            <person name="Westerberg I."/>
            <person name="Brannstrom I.O."/>
            <person name="Guillou S."/>
            <person name="Cros-Aarteil S."/>
            <person name="Calhoun S."/>
            <person name="Haridas S."/>
            <person name="Kuo A."/>
            <person name="Mondo S."/>
            <person name="Pangilinan J."/>
            <person name="Riley R."/>
            <person name="Labutti K."/>
            <person name="Andreopoulos B."/>
            <person name="Lipzen A."/>
            <person name="Chen C."/>
            <person name="Yanf M."/>
            <person name="Daum C."/>
            <person name="Ng V."/>
            <person name="Clum A."/>
            <person name="Steindorff A."/>
            <person name="Ohm R."/>
            <person name="Martin F."/>
            <person name="Silar P."/>
            <person name="Natvig D."/>
            <person name="Lalanne C."/>
            <person name="Gautier V."/>
            <person name="Ament-Velasquez S.L."/>
            <person name="Kruys A."/>
            <person name="Hutchinson M.I."/>
            <person name="Powell A.J."/>
            <person name="Barry K."/>
            <person name="Miller A.N."/>
            <person name="Grigoriev I.V."/>
            <person name="Debuchy R."/>
            <person name="Gladieux P."/>
            <person name="Thoren M.H."/>
            <person name="Johannesson H."/>
        </authorList>
    </citation>
    <scope>NUCLEOTIDE SEQUENCE</scope>
    <source>
        <strain evidence="1">SMH2532-1</strain>
    </source>
</reference>
<comment type="caution">
    <text evidence="1">The sequence shown here is derived from an EMBL/GenBank/DDBJ whole genome shotgun (WGS) entry which is preliminary data.</text>
</comment>
<accession>A0AA40CN81</accession>
<dbReference type="CDD" id="cd15482">
    <property type="entry name" value="Sialidase_non-viral"/>
    <property type="match status" value="2"/>
</dbReference>
<dbReference type="EMBL" id="JAULSV010000005">
    <property type="protein sequence ID" value="KAK0644647.1"/>
    <property type="molecule type" value="Genomic_DNA"/>
</dbReference>
<dbReference type="AlphaFoldDB" id="A0AA40CN81"/>
<name>A0AA40CN81_9PEZI</name>
<organism evidence="1 2">
    <name type="scientific">Cercophora newfieldiana</name>
    <dbReference type="NCBI Taxonomy" id="92897"/>
    <lineage>
        <taxon>Eukaryota</taxon>
        <taxon>Fungi</taxon>
        <taxon>Dikarya</taxon>
        <taxon>Ascomycota</taxon>
        <taxon>Pezizomycotina</taxon>
        <taxon>Sordariomycetes</taxon>
        <taxon>Sordariomycetidae</taxon>
        <taxon>Sordariales</taxon>
        <taxon>Lasiosphaeriaceae</taxon>
        <taxon>Cercophora</taxon>
    </lineage>
</organism>
<evidence type="ECO:0000313" key="1">
    <source>
        <dbReference type="EMBL" id="KAK0644647.1"/>
    </source>
</evidence>
<dbReference type="Proteomes" id="UP001174936">
    <property type="component" value="Unassembled WGS sequence"/>
</dbReference>
<evidence type="ECO:0000313" key="2">
    <source>
        <dbReference type="Proteomes" id="UP001174936"/>
    </source>
</evidence>